<keyword evidence="1" id="KW-0472">Membrane</keyword>
<evidence type="ECO:0000313" key="3">
    <source>
        <dbReference type="Proteomes" id="UP000612361"/>
    </source>
</evidence>
<keyword evidence="1" id="KW-0812">Transmembrane</keyword>
<sequence>MSTLDDFQYPPPVDWQAFQRFCVDLFSRELRDPYLTEHGRNGQSQDGVDIYGTHRLDDKLVGIQCKGKDGRYGKQLTVNELRTAVDDAYRFEPKLEVFILATSGQKDKSLQAVAREISAEHQKMDLFRVVIFDWVDILRLAQNYPSLVRDRLTPGGWQELVDRDNGRTVSVDDMNIKRRYVLGHSVGNAHTYFQIFLPIMVVMGLFFFLTPISLFWGFKPNFDWMLPVVCTLFISTFIALRANALKKCRFTNSMPPIRTVFFEANANGDIYLTKLDATCPYCRSRMSLRVCGDWKVRTEEIFVCTKNPSQHRIISDYTHLPPVS</sequence>
<feature type="transmembrane region" description="Helical" evidence="1">
    <location>
        <begin position="195"/>
        <end position="218"/>
    </location>
</feature>
<name>A0A923HXE3_9BURK</name>
<reference evidence="2" key="1">
    <citation type="submission" date="2020-08" db="EMBL/GenBank/DDBJ databases">
        <title>Novel species isolated from subtropical streams in China.</title>
        <authorList>
            <person name="Lu H."/>
        </authorList>
    </citation>
    <scope>NUCLEOTIDE SEQUENCE</scope>
    <source>
        <strain evidence="2">CY7W</strain>
    </source>
</reference>
<gene>
    <name evidence="2" type="ORF">H8K47_00055</name>
</gene>
<dbReference type="EMBL" id="JACOGG010000001">
    <property type="protein sequence ID" value="MBC3933736.1"/>
    <property type="molecule type" value="Genomic_DNA"/>
</dbReference>
<accession>A0A923HXE3</accession>
<dbReference type="RefSeq" id="WP_186879394.1">
    <property type="nucleotide sequence ID" value="NZ_JACOGG010000001.1"/>
</dbReference>
<dbReference type="GO" id="GO:0004519">
    <property type="term" value="F:endonuclease activity"/>
    <property type="evidence" value="ECO:0007669"/>
    <property type="project" value="UniProtKB-KW"/>
</dbReference>
<evidence type="ECO:0000313" key="2">
    <source>
        <dbReference type="EMBL" id="MBC3933736.1"/>
    </source>
</evidence>
<keyword evidence="1" id="KW-1133">Transmembrane helix</keyword>
<protein>
    <submittedName>
        <fullName evidence="2">Restriction endonuclease</fullName>
    </submittedName>
</protein>
<keyword evidence="2" id="KW-0540">Nuclease</keyword>
<organism evidence="2 3">
    <name type="scientific">Undibacterium rugosum</name>
    <dbReference type="NCBI Taxonomy" id="2762291"/>
    <lineage>
        <taxon>Bacteria</taxon>
        <taxon>Pseudomonadati</taxon>
        <taxon>Pseudomonadota</taxon>
        <taxon>Betaproteobacteria</taxon>
        <taxon>Burkholderiales</taxon>
        <taxon>Oxalobacteraceae</taxon>
        <taxon>Undibacterium</taxon>
    </lineage>
</organism>
<proteinExistence type="predicted"/>
<keyword evidence="2" id="KW-0378">Hydrolase</keyword>
<dbReference type="AlphaFoldDB" id="A0A923HXE3"/>
<keyword evidence="2" id="KW-0255">Endonuclease</keyword>
<feature type="transmembrane region" description="Helical" evidence="1">
    <location>
        <begin position="224"/>
        <end position="244"/>
    </location>
</feature>
<comment type="caution">
    <text evidence="2">The sequence shown here is derived from an EMBL/GenBank/DDBJ whole genome shotgun (WGS) entry which is preliminary data.</text>
</comment>
<keyword evidence="3" id="KW-1185">Reference proteome</keyword>
<dbReference type="Proteomes" id="UP000612361">
    <property type="component" value="Unassembled WGS sequence"/>
</dbReference>
<evidence type="ECO:0000256" key="1">
    <source>
        <dbReference type="SAM" id="Phobius"/>
    </source>
</evidence>